<accession>A0A9J7BGU7</accession>
<evidence type="ECO:0000313" key="2">
    <source>
        <dbReference type="EMBL" id="UWZ81745.1"/>
    </source>
</evidence>
<organism evidence="2 3">
    <name type="scientific">Occallatibacter riparius</name>
    <dbReference type="NCBI Taxonomy" id="1002689"/>
    <lineage>
        <taxon>Bacteria</taxon>
        <taxon>Pseudomonadati</taxon>
        <taxon>Acidobacteriota</taxon>
        <taxon>Terriglobia</taxon>
        <taxon>Terriglobales</taxon>
        <taxon>Acidobacteriaceae</taxon>
        <taxon>Occallatibacter</taxon>
    </lineage>
</organism>
<sequence length="168" mass="17404">MSDPLLQDLMDRVRNRYYGKYRGVVTDVDASTMRVKAAVPSVLPQTGTGWCMPCVPYAGPQVGFVMLPEVGSGVWIEFEGGDVSYPIWVGMYWSSGDIPSSASADVKSIIATGGSLAIDNNAGSVTVTDAQQNTVVLDSSGITCTSGSSSVAIGASGVNVNNGALEVT</sequence>
<dbReference type="Pfam" id="PF04717">
    <property type="entry name" value="Phage_base_V"/>
    <property type="match status" value="1"/>
</dbReference>
<dbReference type="SUPFAM" id="SSF69255">
    <property type="entry name" value="gp5 N-terminal domain-like"/>
    <property type="match status" value="1"/>
</dbReference>
<protein>
    <submittedName>
        <fullName evidence="2">Phage baseplate assembly protein V</fullName>
    </submittedName>
</protein>
<keyword evidence="3" id="KW-1185">Reference proteome</keyword>
<dbReference type="Proteomes" id="UP001059380">
    <property type="component" value="Chromosome"/>
</dbReference>
<feature type="domain" description="Gp5/Type VI secretion system Vgr protein OB-fold" evidence="1">
    <location>
        <begin position="21"/>
        <end position="93"/>
    </location>
</feature>
<dbReference type="RefSeq" id="WP_260790620.1">
    <property type="nucleotide sequence ID" value="NZ_CP093313.1"/>
</dbReference>
<evidence type="ECO:0000313" key="3">
    <source>
        <dbReference type="Proteomes" id="UP001059380"/>
    </source>
</evidence>
<dbReference type="Gene3D" id="2.40.50.230">
    <property type="entry name" value="Gp5 N-terminal domain"/>
    <property type="match status" value="1"/>
</dbReference>
<evidence type="ECO:0000259" key="1">
    <source>
        <dbReference type="Pfam" id="PF04717"/>
    </source>
</evidence>
<name>A0A9J7BGU7_9BACT</name>
<dbReference type="InterPro" id="IPR037026">
    <property type="entry name" value="Vgr_OB-fold_dom_sf"/>
</dbReference>
<proteinExistence type="predicted"/>
<gene>
    <name evidence="2" type="ORF">MOP44_14240</name>
</gene>
<reference evidence="2" key="1">
    <citation type="submission" date="2021-04" db="EMBL/GenBank/DDBJ databases">
        <title>Phylogenetic analysis of Acidobacteriaceae.</title>
        <authorList>
            <person name="Qiu L."/>
            <person name="Zhang Q."/>
        </authorList>
    </citation>
    <scope>NUCLEOTIDE SEQUENCE</scope>
    <source>
        <strain evidence="2">DSM 25168</strain>
    </source>
</reference>
<dbReference type="EMBL" id="CP093313">
    <property type="protein sequence ID" value="UWZ81745.1"/>
    <property type="molecule type" value="Genomic_DNA"/>
</dbReference>
<dbReference type="KEGG" id="orp:MOP44_14240"/>
<dbReference type="InterPro" id="IPR006531">
    <property type="entry name" value="Gp5/Vgr_OB"/>
</dbReference>
<dbReference type="AlphaFoldDB" id="A0A9J7BGU7"/>